<proteinExistence type="predicted"/>
<name>L8IXC2_9CETA</name>
<protein>
    <recommendedName>
        <fullName evidence="2">PLAT domain-containing protein</fullName>
    </recommendedName>
</protein>
<dbReference type="GO" id="GO:0016020">
    <property type="term" value="C:membrane"/>
    <property type="evidence" value="ECO:0007669"/>
    <property type="project" value="TreeGrafter"/>
</dbReference>
<dbReference type="Proteomes" id="UP000011080">
    <property type="component" value="Unassembled WGS sequence"/>
</dbReference>
<dbReference type="AlphaFoldDB" id="L8IXC2"/>
<dbReference type="InterPro" id="IPR051223">
    <property type="entry name" value="Polycystin"/>
</dbReference>
<dbReference type="EMBL" id="JH880669">
    <property type="protein sequence ID" value="ELR59797.1"/>
    <property type="molecule type" value="Genomic_DNA"/>
</dbReference>
<reference evidence="3 4" key="1">
    <citation type="journal article" date="2012" name="Nat. Genet.">
        <title>The yak genome and adaptation to life at high altitude.</title>
        <authorList>
            <person name="Qiu Q."/>
            <person name="Zhang G."/>
            <person name="Ma T."/>
            <person name="Qian W."/>
            <person name="Wang J."/>
            <person name="Ye Z."/>
            <person name="Cao C."/>
            <person name="Hu Q."/>
            <person name="Kim J."/>
            <person name="Larkin D.M."/>
            <person name="Auvil L."/>
            <person name="Capitanu B."/>
            <person name="Ma J."/>
            <person name="Lewin H.A."/>
            <person name="Qian X."/>
            <person name="Lang Y."/>
            <person name="Zhou R."/>
            <person name="Wang L."/>
            <person name="Wang K."/>
            <person name="Xia J."/>
            <person name="Liao S."/>
            <person name="Pan S."/>
            <person name="Lu X."/>
            <person name="Hou H."/>
            <person name="Wang Y."/>
            <person name="Zang X."/>
            <person name="Yin Y."/>
            <person name="Ma H."/>
            <person name="Zhang J."/>
            <person name="Wang Z."/>
            <person name="Zhang Y."/>
            <person name="Zhang D."/>
            <person name="Yonezawa T."/>
            <person name="Hasegawa M."/>
            <person name="Zhong Y."/>
            <person name="Liu W."/>
            <person name="Zhang Y."/>
            <person name="Huang Z."/>
            <person name="Zhang S."/>
            <person name="Long R."/>
            <person name="Yang H."/>
            <person name="Wang J."/>
            <person name="Lenstra J.A."/>
            <person name="Cooper D.N."/>
            <person name="Wu Y."/>
            <person name="Wang J."/>
            <person name="Shi P."/>
            <person name="Wang J."/>
            <person name="Liu J."/>
        </authorList>
    </citation>
    <scope>NUCLEOTIDE SEQUENCE [LARGE SCALE GENOMIC DNA]</scope>
    <source>
        <strain evidence="4">yakQH1</strain>
    </source>
</reference>
<dbReference type="Gene3D" id="2.60.60.20">
    <property type="entry name" value="PLAT/LH2 domain"/>
    <property type="match status" value="1"/>
</dbReference>
<dbReference type="GO" id="GO:0005262">
    <property type="term" value="F:calcium channel activity"/>
    <property type="evidence" value="ECO:0007669"/>
    <property type="project" value="TreeGrafter"/>
</dbReference>
<feature type="domain" description="PLAT" evidence="2">
    <location>
        <begin position="1"/>
        <end position="70"/>
    </location>
</feature>
<dbReference type="PANTHER" id="PTHR10877">
    <property type="entry name" value="POLYCYSTIN FAMILY MEMBER"/>
    <property type="match status" value="1"/>
</dbReference>
<dbReference type="PROSITE" id="PS50095">
    <property type="entry name" value="PLAT"/>
    <property type="match status" value="1"/>
</dbReference>
<evidence type="ECO:0000259" key="2">
    <source>
        <dbReference type="PROSITE" id="PS50095"/>
    </source>
</evidence>
<organism evidence="3 4">
    <name type="scientific">Bos mutus</name>
    <name type="common">wild yak</name>
    <dbReference type="NCBI Taxonomy" id="72004"/>
    <lineage>
        <taxon>Eukaryota</taxon>
        <taxon>Metazoa</taxon>
        <taxon>Chordata</taxon>
        <taxon>Craniata</taxon>
        <taxon>Vertebrata</taxon>
        <taxon>Euteleostomi</taxon>
        <taxon>Mammalia</taxon>
        <taxon>Eutheria</taxon>
        <taxon>Laurasiatheria</taxon>
        <taxon>Artiodactyla</taxon>
        <taxon>Ruminantia</taxon>
        <taxon>Pecora</taxon>
        <taxon>Bovidae</taxon>
        <taxon>Bovinae</taxon>
        <taxon>Bos</taxon>
    </lineage>
</organism>
<comment type="caution">
    <text evidence="1">Lacks conserved residue(s) required for the propagation of feature annotation.</text>
</comment>
<dbReference type="PANTHER" id="PTHR10877:SF136">
    <property type="entry name" value="POLYCYSTIN-1-LIKE PROTEIN 3"/>
    <property type="match status" value="1"/>
</dbReference>
<evidence type="ECO:0000313" key="3">
    <source>
        <dbReference type="EMBL" id="ELR59797.1"/>
    </source>
</evidence>
<dbReference type="GO" id="GO:0050982">
    <property type="term" value="P:detection of mechanical stimulus"/>
    <property type="evidence" value="ECO:0007669"/>
    <property type="project" value="TreeGrafter"/>
</dbReference>
<sequence length="363" mass="40653">MAYSHSLRPPQQVQMSLSVKASVHTMDFILHRYVSQVTVTDIAGKRKWHFLCNCWLAMDLGDCERDRVFMPVSKKELFSFSVSVLDSSDSQRIFSISADIEMIGEFLKKIIPTLEDGLQLPSPTTTSQLPLESDVVECLHCRHYKGSDFDCDMRLLIHQSTAGGIIGVKVVFIGGKPDRFREFIKIILDLISESPTKGHAQPHDPNFYDEIYNYGGFTMMFDDHRERPVGIPIQGRGGFDGLLPGLGGGRDYDDMRPCQGPFSPPPGRVGWGGSRVRNFPLPPPPPPRGGDLMAYYRRGRPGHRYHGMIGFSADEPGTLQQTHGASQSGRWLLNHRVALDMIIPMQGVMPHTVILVDLLLQHK</sequence>
<dbReference type="InterPro" id="IPR001024">
    <property type="entry name" value="PLAT/LH2_dom"/>
</dbReference>
<evidence type="ECO:0000256" key="1">
    <source>
        <dbReference type="PROSITE-ProRule" id="PRU00152"/>
    </source>
</evidence>
<accession>L8IXC2</accession>
<evidence type="ECO:0000313" key="4">
    <source>
        <dbReference type="Proteomes" id="UP000011080"/>
    </source>
</evidence>
<gene>
    <name evidence="3" type="ORF">M91_21683</name>
</gene>